<keyword evidence="2" id="KW-0288">FMN</keyword>
<dbReference type="EC" id="1.5.1.38" evidence="5"/>
<dbReference type="InterPro" id="IPR029039">
    <property type="entry name" value="Flavoprotein-like_sf"/>
</dbReference>
<dbReference type="PANTHER" id="PTHR43408:SF2">
    <property type="entry name" value="FMN REDUCTASE (NADPH)"/>
    <property type="match status" value="1"/>
</dbReference>
<feature type="domain" description="NADPH-dependent FMN reductase-like" evidence="4">
    <location>
        <begin position="33"/>
        <end position="191"/>
    </location>
</feature>
<proteinExistence type="predicted"/>
<name>A0A841E946_9ACTN</name>
<dbReference type="Gene3D" id="3.40.50.360">
    <property type="match status" value="1"/>
</dbReference>
<accession>A0A841E946</accession>
<dbReference type="Pfam" id="PF03358">
    <property type="entry name" value="FMN_red"/>
    <property type="match status" value="1"/>
</dbReference>
<keyword evidence="1" id="KW-0285">Flavoprotein</keyword>
<evidence type="ECO:0000256" key="2">
    <source>
        <dbReference type="ARBA" id="ARBA00022643"/>
    </source>
</evidence>
<dbReference type="Proteomes" id="UP000558997">
    <property type="component" value="Unassembled WGS sequence"/>
</dbReference>
<evidence type="ECO:0000313" key="6">
    <source>
        <dbReference type="Proteomes" id="UP000558997"/>
    </source>
</evidence>
<evidence type="ECO:0000313" key="5">
    <source>
        <dbReference type="EMBL" id="MBB5983768.1"/>
    </source>
</evidence>
<dbReference type="AlphaFoldDB" id="A0A841E946"/>
<comment type="caution">
    <text evidence="5">The sequence shown here is derived from an EMBL/GenBank/DDBJ whole genome shotgun (WGS) entry which is preliminary data.</text>
</comment>
<keyword evidence="3 5" id="KW-0560">Oxidoreductase</keyword>
<dbReference type="GO" id="GO:0052873">
    <property type="term" value="F:FMN reductase (NADPH) activity"/>
    <property type="evidence" value="ECO:0007669"/>
    <property type="project" value="UniProtKB-EC"/>
</dbReference>
<dbReference type="EMBL" id="JACHNF010000001">
    <property type="protein sequence ID" value="MBB5983768.1"/>
    <property type="molecule type" value="Genomic_DNA"/>
</dbReference>
<dbReference type="InterPro" id="IPR051814">
    <property type="entry name" value="NAD(P)H-dep_FMN_reductase"/>
</dbReference>
<dbReference type="RefSeq" id="WP_184842073.1">
    <property type="nucleotide sequence ID" value="NZ_BAAAVN010000012.1"/>
</dbReference>
<evidence type="ECO:0000259" key="4">
    <source>
        <dbReference type="Pfam" id="PF03358"/>
    </source>
</evidence>
<dbReference type="SUPFAM" id="SSF52218">
    <property type="entry name" value="Flavoproteins"/>
    <property type="match status" value="1"/>
</dbReference>
<dbReference type="InterPro" id="IPR005025">
    <property type="entry name" value="FMN_Rdtase-like_dom"/>
</dbReference>
<protein>
    <submittedName>
        <fullName evidence="5">FMN reductase</fullName>
        <ecNumber evidence="5">1.5.1.38</ecNumber>
    </submittedName>
</protein>
<evidence type="ECO:0000256" key="3">
    <source>
        <dbReference type="ARBA" id="ARBA00023002"/>
    </source>
</evidence>
<sequence>MPSAAFESQAAPEPQNALAPQTVPEPLVWPQSVVTVVGNPRPGSRTAAAAASVAELLASELGTPYRIDELIDLVTFAPAIFRGDQSSKAERTGEAEQTGEAQRAAEVERAALENAVDLVSSASVIVIATPVYKGSYTGLVKSFLDILRPQALAGAVVIPVTVSAAPSHKLLADQHLRPILAELGATTPVPGVILEEHDLEDLQVVLATWIRTNATIIQSTTIALQPVPEPTPTH</sequence>
<keyword evidence="6" id="KW-1185">Reference proteome</keyword>
<evidence type="ECO:0000256" key="1">
    <source>
        <dbReference type="ARBA" id="ARBA00022630"/>
    </source>
</evidence>
<gene>
    <name evidence="5" type="ORF">HDA44_007109</name>
</gene>
<dbReference type="PANTHER" id="PTHR43408">
    <property type="entry name" value="FMN REDUCTASE (NADPH)"/>
    <property type="match status" value="1"/>
</dbReference>
<reference evidence="5 6" key="1">
    <citation type="submission" date="2020-08" db="EMBL/GenBank/DDBJ databases">
        <title>Sequencing the genomes of 1000 actinobacteria strains.</title>
        <authorList>
            <person name="Klenk H.-P."/>
        </authorList>
    </citation>
    <scope>NUCLEOTIDE SEQUENCE [LARGE SCALE GENOMIC DNA]</scope>
    <source>
        <strain evidence="5 6">DSM 17294</strain>
    </source>
</reference>
<organism evidence="5 6">
    <name type="scientific">Kribbella solani</name>
    <dbReference type="NCBI Taxonomy" id="236067"/>
    <lineage>
        <taxon>Bacteria</taxon>
        <taxon>Bacillati</taxon>
        <taxon>Actinomycetota</taxon>
        <taxon>Actinomycetes</taxon>
        <taxon>Propionibacteriales</taxon>
        <taxon>Kribbellaceae</taxon>
        <taxon>Kribbella</taxon>
    </lineage>
</organism>